<dbReference type="RefSeq" id="WP_015717564.1">
    <property type="nucleotide sequence ID" value="NZ_PELM01000477.1"/>
</dbReference>
<dbReference type="Pfam" id="PF00535">
    <property type="entry name" value="Glycos_transf_2"/>
    <property type="match status" value="1"/>
</dbReference>
<proteinExistence type="predicted"/>
<dbReference type="EMBL" id="PELP01000144">
    <property type="protein sequence ID" value="RTH04857.1"/>
    <property type="molecule type" value="Genomic_DNA"/>
</dbReference>
<dbReference type="SUPFAM" id="SSF53448">
    <property type="entry name" value="Nucleotide-diphospho-sugar transferases"/>
    <property type="match status" value="1"/>
</dbReference>
<dbReference type="Proteomes" id="UP000287439">
    <property type="component" value="Unassembled WGS sequence"/>
</dbReference>
<protein>
    <submittedName>
        <fullName evidence="4">Glycosyl transferase family 2</fullName>
    </submittedName>
</protein>
<dbReference type="GO" id="GO:0016740">
    <property type="term" value="F:transferase activity"/>
    <property type="evidence" value="ECO:0007669"/>
    <property type="project" value="UniProtKB-KW"/>
</dbReference>
<comment type="caution">
    <text evidence="4">The sequence shown here is derived from an EMBL/GenBank/DDBJ whole genome shotgun (WGS) entry which is preliminary data.</text>
</comment>
<evidence type="ECO:0000313" key="7">
    <source>
        <dbReference type="Proteomes" id="UP000288082"/>
    </source>
</evidence>
<dbReference type="EMBL" id="PELV01000121">
    <property type="protein sequence ID" value="RTH19109.1"/>
    <property type="molecule type" value="Genomic_DNA"/>
</dbReference>
<name>A0A430RMG3_THESC</name>
<sequence length="251" mass="28085">MISVLIPTRSRPDSLRQALASLLRQTFTRFEAVVVDDGEGEGMEVVAGLADPRLRALPNPGRGQVEARMQALAQARGDAVLFLDDDDLLLDPAYLYRVWRILSREEAVVYGEGVLDLGSWEIPYRPGEPGDWILVDNRILASGTALPLRLVRELGGLDPEVGDYWDWDLWLRAYRKGVPFRYLKGRGVSIGVHGANQSHGNRPDERRFFLERLRQKHGLPPLRLKDHLLLALEGAEDGSVPMFTFGHTSPG</sequence>
<dbReference type="Gene3D" id="3.90.550.10">
    <property type="entry name" value="Spore Coat Polysaccharide Biosynthesis Protein SpsA, Chain A"/>
    <property type="match status" value="1"/>
</dbReference>
<dbReference type="InterPro" id="IPR050834">
    <property type="entry name" value="Glycosyltransf_2"/>
</dbReference>
<keyword evidence="4" id="KW-0808">Transferase</keyword>
<dbReference type="EMBL" id="PELM01000477">
    <property type="protein sequence ID" value="RTG99066.1"/>
    <property type="molecule type" value="Genomic_DNA"/>
</dbReference>
<reference evidence="5 6" key="1">
    <citation type="journal article" date="2019" name="Extremophiles">
        <title>Biogeography of thermophiles and predominance of Thermus scotoductus in domestic water heaters.</title>
        <authorList>
            <person name="Wilpiszeski R.L."/>
            <person name="Zhang Z."/>
            <person name="House C.H."/>
        </authorList>
    </citation>
    <scope>NUCLEOTIDE SEQUENCE [LARGE SCALE GENOMIC DNA]</scope>
    <source>
        <strain evidence="4 6">28_S28</strain>
        <strain evidence="3 5">34_S34</strain>
        <strain evidence="2 7">38_S38</strain>
    </source>
</reference>
<organism evidence="4 6">
    <name type="scientific">Thermus scotoductus</name>
    <dbReference type="NCBI Taxonomy" id="37636"/>
    <lineage>
        <taxon>Bacteria</taxon>
        <taxon>Thermotogati</taxon>
        <taxon>Deinococcota</taxon>
        <taxon>Deinococci</taxon>
        <taxon>Thermales</taxon>
        <taxon>Thermaceae</taxon>
        <taxon>Thermus</taxon>
    </lineage>
</organism>
<feature type="domain" description="Glycosyltransferase 2-like" evidence="1">
    <location>
        <begin position="3"/>
        <end position="112"/>
    </location>
</feature>
<evidence type="ECO:0000313" key="4">
    <source>
        <dbReference type="EMBL" id="RTH19109.1"/>
    </source>
</evidence>
<evidence type="ECO:0000259" key="1">
    <source>
        <dbReference type="Pfam" id="PF00535"/>
    </source>
</evidence>
<dbReference type="AlphaFoldDB" id="A0A430RMG3"/>
<dbReference type="Proteomes" id="UP000288082">
    <property type="component" value="Unassembled WGS sequence"/>
</dbReference>
<dbReference type="InterPro" id="IPR001173">
    <property type="entry name" value="Glyco_trans_2-like"/>
</dbReference>
<evidence type="ECO:0000313" key="6">
    <source>
        <dbReference type="Proteomes" id="UP000287439"/>
    </source>
</evidence>
<dbReference type="Proteomes" id="UP000286734">
    <property type="component" value="Unassembled WGS sequence"/>
</dbReference>
<dbReference type="InterPro" id="IPR029044">
    <property type="entry name" value="Nucleotide-diphossugar_trans"/>
</dbReference>
<evidence type="ECO:0000313" key="3">
    <source>
        <dbReference type="EMBL" id="RTH04857.1"/>
    </source>
</evidence>
<gene>
    <name evidence="4" type="ORF">CSW41_04685</name>
    <name evidence="3" type="ORF">CSW47_06070</name>
    <name evidence="2" type="ORF">CSW50_13635</name>
</gene>
<evidence type="ECO:0000313" key="2">
    <source>
        <dbReference type="EMBL" id="RTG99066.1"/>
    </source>
</evidence>
<accession>A0A430RMG3</accession>
<evidence type="ECO:0000313" key="5">
    <source>
        <dbReference type="Proteomes" id="UP000286734"/>
    </source>
</evidence>
<dbReference type="PANTHER" id="PTHR43685:SF2">
    <property type="entry name" value="GLYCOSYLTRANSFERASE 2-LIKE DOMAIN-CONTAINING PROTEIN"/>
    <property type="match status" value="1"/>
</dbReference>
<dbReference type="PANTHER" id="PTHR43685">
    <property type="entry name" value="GLYCOSYLTRANSFERASE"/>
    <property type="match status" value="1"/>
</dbReference>